<feature type="region of interest" description="Disordered" evidence="2">
    <location>
        <begin position="273"/>
        <end position="303"/>
    </location>
</feature>
<evidence type="ECO:0000256" key="1">
    <source>
        <dbReference type="ARBA" id="ARBA00005799"/>
    </source>
</evidence>
<organism evidence="4 5">
    <name type="scientific">Roseinatronobacter thiooxidans</name>
    <dbReference type="NCBI Taxonomy" id="121821"/>
    <lineage>
        <taxon>Bacteria</taxon>
        <taxon>Pseudomonadati</taxon>
        <taxon>Pseudomonadota</taxon>
        <taxon>Alphaproteobacteria</taxon>
        <taxon>Rhodobacterales</taxon>
        <taxon>Paracoccaceae</taxon>
        <taxon>Roseinatronobacter</taxon>
    </lineage>
</organism>
<reference evidence="4 5" key="1">
    <citation type="submission" date="2018-06" db="EMBL/GenBank/DDBJ databases">
        <title>Genomic Encyclopedia of Archaeal and Bacterial Type Strains, Phase II (KMG-II): from individual species to whole genera.</title>
        <authorList>
            <person name="Goeker M."/>
        </authorList>
    </citation>
    <scope>NUCLEOTIDE SEQUENCE [LARGE SCALE GENOMIC DNA]</scope>
    <source>
        <strain evidence="4 5">DSM 13087</strain>
    </source>
</reference>
<sequence>MWLRGRAGPVRDHVLAGLAVLAPRKLHPYTSDEALMGGMDLSATLATGEMHRHAGLLEHAGCLMLTMAERCPPGLAVRLGQALDSDPRLSLVALDEAAEDGEGLPNALADRLGLFLDIDGFAWSDTADLALNPALIATAQTRLRHIAKGTALDRLTRVAAELAIPSLRAPLLALACARAHAAWRGGAQIEEQDLQVAVALVMAHKALAFPEDAPQPDDTPPPPEPPQDQPDQGRDRDQSEMDIPDEILIEAARAALPPGLLAKLQAARVARQAASANSGAGAKRKSMRRGRPMPSRAGKPGSGARVDVIATLRQAAPWQKMRRAMMPGRAVDRLLLMPSDIRIKRYQEQTDRVLIFVVDASGSAALARLAEAKGAVELMLAEAYSSRDHVALVTFRGHAAELSLPPTRSLVQTKRRLAGLPGGGATPLADALQVALSTAEQARRHGMTPTLAMLTDGRGNIALDGSANRVQAGLDATRLAKIIAAKAIPALVIDTSLRPKPQLAELSAQMGATLIALPRADARSLSATLSAALGG</sequence>
<name>A0A2W7R4E9_9RHOB</name>
<dbReference type="Pfam" id="PF13519">
    <property type="entry name" value="VWA_2"/>
    <property type="match status" value="1"/>
</dbReference>
<dbReference type="PANTHER" id="PTHR43473">
    <property type="entry name" value="MAGNESIUM-CHELATASE SUBUNIT CHLD, CHLOROPLASTIC"/>
    <property type="match status" value="1"/>
</dbReference>
<dbReference type="Pfam" id="PF17863">
    <property type="entry name" value="AAA_lid_2"/>
    <property type="match status" value="1"/>
</dbReference>
<comment type="similarity">
    <text evidence="1">Belongs to the Mg-chelatase subunits D/I family.</text>
</comment>
<gene>
    <name evidence="4" type="ORF">LY56_01589</name>
</gene>
<accession>A0A2W7R4E9</accession>
<feature type="compositionally biased region" description="Basic residues" evidence="2">
    <location>
        <begin position="282"/>
        <end position="291"/>
    </location>
</feature>
<dbReference type="Gene3D" id="3.40.50.410">
    <property type="entry name" value="von Willebrand factor, type A domain"/>
    <property type="match status" value="1"/>
</dbReference>
<dbReference type="SUPFAM" id="SSF52540">
    <property type="entry name" value="P-loop containing nucleoside triphosphate hydrolases"/>
    <property type="match status" value="1"/>
</dbReference>
<dbReference type="Gene3D" id="1.10.8.80">
    <property type="entry name" value="Magnesium chelatase subunit I, C-Terminal domain"/>
    <property type="match status" value="1"/>
</dbReference>
<proteinExistence type="inferred from homology"/>
<dbReference type="InterPro" id="IPR041628">
    <property type="entry name" value="ChlI/MoxR_AAA_lid"/>
</dbReference>
<dbReference type="STRING" id="121821.GCA_001870675_01000"/>
<dbReference type="InterPro" id="IPR041702">
    <property type="entry name" value="BchD/ChlD_VWA"/>
</dbReference>
<dbReference type="InterPro" id="IPR002035">
    <property type="entry name" value="VWF_A"/>
</dbReference>
<dbReference type="InterPro" id="IPR036465">
    <property type="entry name" value="vWFA_dom_sf"/>
</dbReference>
<comment type="caution">
    <text evidence="4">The sequence shown here is derived from an EMBL/GenBank/DDBJ whole genome shotgun (WGS) entry which is preliminary data.</text>
</comment>
<dbReference type="SUPFAM" id="SSF53300">
    <property type="entry name" value="vWA-like"/>
    <property type="match status" value="1"/>
</dbReference>
<dbReference type="InterPro" id="IPR027417">
    <property type="entry name" value="P-loop_NTPase"/>
</dbReference>
<evidence type="ECO:0000256" key="2">
    <source>
        <dbReference type="SAM" id="MobiDB-lite"/>
    </source>
</evidence>
<dbReference type="SMART" id="SM00327">
    <property type="entry name" value="VWA"/>
    <property type="match status" value="1"/>
</dbReference>
<keyword evidence="5" id="KW-1185">Reference proteome</keyword>
<evidence type="ECO:0000313" key="4">
    <source>
        <dbReference type="EMBL" id="PZX45565.1"/>
    </source>
</evidence>
<dbReference type="PANTHER" id="PTHR43473:SF2">
    <property type="entry name" value="MAGNESIUM-CHELATASE SUBUNIT CHLD, CHLOROPLASTIC"/>
    <property type="match status" value="1"/>
</dbReference>
<feature type="domain" description="VWFA" evidence="3">
    <location>
        <begin position="353"/>
        <end position="533"/>
    </location>
</feature>
<dbReference type="CDD" id="cd01451">
    <property type="entry name" value="vWA_Magnesium_chelatase"/>
    <property type="match status" value="1"/>
</dbReference>
<dbReference type="EMBL" id="QKZQ01000006">
    <property type="protein sequence ID" value="PZX45565.1"/>
    <property type="molecule type" value="Genomic_DNA"/>
</dbReference>
<dbReference type="NCBIfam" id="NF009943">
    <property type="entry name" value="PRK13406.1"/>
    <property type="match status" value="1"/>
</dbReference>
<evidence type="ECO:0000313" key="5">
    <source>
        <dbReference type="Proteomes" id="UP000249364"/>
    </source>
</evidence>
<feature type="compositionally biased region" description="Pro residues" evidence="2">
    <location>
        <begin position="217"/>
        <end position="228"/>
    </location>
</feature>
<evidence type="ECO:0000259" key="3">
    <source>
        <dbReference type="PROSITE" id="PS50234"/>
    </source>
</evidence>
<dbReference type="AlphaFoldDB" id="A0A2W7R4E9"/>
<feature type="region of interest" description="Disordered" evidence="2">
    <location>
        <begin position="210"/>
        <end position="238"/>
    </location>
</feature>
<dbReference type="PROSITE" id="PS50234">
    <property type="entry name" value="VWFA"/>
    <property type="match status" value="1"/>
</dbReference>
<protein>
    <submittedName>
        <fullName evidence="4">Protoporphyrin IX magnesium-chelatase</fullName>
    </submittedName>
</protein>
<dbReference type="Proteomes" id="UP000249364">
    <property type="component" value="Unassembled WGS sequence"/>
</dbReference>